<keyword evidence="2" id="KW-0472">Membrane</keyword>
<evidence type="ECO:0000256" key="1">
    <source>
        <dbReference type="ARBA" id="ARBA00004442"/>
    </source>
</evidence>
<organism evidence="4">
    <name type="scientific">marine metagenome</name>
    <dbReference type="NCBI Taxonomy" id="408172"/>
    <lineage>
        <taxon>unclassified sequences</taxon>
        <taxon>metagenomes</taxon>
        <taxon>ecological metagenomes</taxon>
    </lineage>
</organism>
<feature type="non-terminal residue" evidence="4">
    <location>
        <position position="1"/>
    </location>
</feature>
<reference evidence="4" key="1">
    <citation type="submission" date="2018-05" db="EMBL/GenBank/DDBJ databases">
        <authorList>
            <person name="Lanie J.A."/>
            <person name="Ng W.-L."/>
            <person name="Kazmierczak K.M."/>
            <person name="Andrzejewski T.M."/>
            <person name="Davidsen T.M."/>
            <person name="Wayne K.J."/>
            <person name="Tettelin H."/>
            <person name="Glass J.I."/>
            <person name="Rusch D."/>
            <person name="Podicherti R."/>
            <person name="Tsui H.-C.T."/>
            <person name="Winkler M.E."/>
        </authorList>
    </citation>
    <scope>NUCLEOTIDE SEQUENCE</scope>
</reference>
<keyword evidence="3" id="KW-0998">Cell outer membrane</keyword>
<dbReference type="Gene3D" id="2.40.170.20">
    <property type="entry name" value="TonB-dependent receptor, beta-barrel domain"/>
    <property type="match status" value="1"/>
</dbReference>
<evidence type="ECO:0000313" key="4">
    <source>
        <dbReference type="EMBL" id="SUZ92139.1"/>
    </source>
</evidence>
<sequence length="49" mass="5773">YSFDNYSVTLWGRNLTDEREQRWSTIGGLTTRGWWNEPQTLGVTFKASF</sequence>
<dbReference type="AlphaFoldDB" id="A0A381RMB9"/>
<dbReference type="InterPro" id="IPR036942">
    <property type="entry name" value="Beta-barrel_TonB_sf"/>
</dbReference>
<name>A0A381RMB9_9ZZZZ</name>
<proteinExistence type="predicted"/>
<evidence type="ECO:0008006" key="5">
    <source>
        <dbReference type="Google" id="ProtNLM"/>
    </source>
</evidence>
<protein>
    <recommendedName>
        <fullName evidence="5">TonB-dependent receptor-like beta-barrel domain-containing protein</fullName>
    </recommendedName>
</protein>
<evidence type="ECO:0000256" key="3">
    <source>
        <dbReference type="ARBA" id="ARBA00023237"/>
    </source>
</evidence>
<dbReference type="GO" id="GO:0009279">
    <property type="term" value="C:cell outer membrane"/>
    <property type="evidence" value="ECO:0007669"/>
    <property type="project" value="UniProtKB-SubCell"/>
</dbReference>
<dbReference type="SUPFAM" id="SSF56935">
    <property type="entry name" value="Porins"/>
    <property type="match status" value="1"/>
</dbReference>
<comment type="subcellular location">
    <subcellularLocation>
        <location evidence="1">Cell outer membrane</location>
    </subcellularLocation>
</comment>
<gene>
    <name evidence="4" type="ORF">METZ01_LOCUS44993</name>
</gene>
<evidence type="ECO:0000256" key="2">
    <source>
        <dbReference type="ARBA" id="ARBA00023136"/>
    </source>
</evidence>
<dbReference type="EMBL" id="UINC01002034">
    <property type="protein sequence ID" value="SUZ92139.1"/>
    <property type="molecule type" value="Genomic_DNA"/>
</dbReference>
<accession>A0A381RMB9</accession>